<name>A0A1I3FXP2_9PSED</name>
<protein>
    <recommendedName>
        <fullName evidence="3">Toxin VasX N-terminal region domain-containing protein</fullName>
    </recommendedName>
</protein>
<dbReference type="RefSeq" id="WP_090241261.1">
    <property type="nucleotide sequence ID" value="NZ_FOQL01000001.1"/>
</dbReference>
<gene>
    <name evidence="4" type="ORF">SAMN05216206_1685</name>
</gene>
<keyword evidence="5" id="KW-1185">Reference proteome</keyword>
<accession>A0A1I3FXP2</accession>
<feature type="transmembrane region" description="Helical" evidence="2">
    <location>
        <begin position="898"/>
        <end position="917"/>
    </location>
</feature>
<dbReference type="Pfam" id="PF20249">
    <property type="entry name" value="VasX_N"/>
    <property type="match status" value="1"/>
</dbReference>
<keyword evidence="2" id="KW-1133">Transmembrane helix</keyword>
<evidence type="ECO:0000313" key="4">
    <source>
        <dbReference type="EMBL" id="SFI15955.1"/>
    </source>
</evidence>
<feature type="domain" description="Toxin VasX N-terminal region" evidence="3">
    <location>
        <begin position="28"/>
        <end position="175"/>
    </location>
</feature>
<dbReference type="CDD" id="cd20708">
    <property type="entry name" value="MIX_IV"/>
    <property type="match status" value="1"/>
</dbReference>
<feature type="compositionally biased region" description="Polar residues" evidence="1">
    <location>
        <begin position="17"/>
        <end position="27"/>
    </location>
</feature>
<evidence type="ECO:0000259" key="3">
    <source>
        <dbReference type="Pfam" id="PF20249"/>
    </source>
</evidence>
<dbReference type="EMBL" id="FOQL01000001">
    <property type="protein sequence ID" value="SFI15955.1"/>
    <property type="molecule type" value="Genomic_DNA"/>
</dbReference>
<keyword evidence="2" id="KW-0812">Transmembrane</keyword>
<dbReference type="InterPro" id="IPR048126">
    <property type="entry name" value="Toxin_VasX"/>
</dbReference>
<dbReference type="OrthoDB" id="6339631at2"/>
<feature type="transmembrane region" description="Helical" evidence="2">
    <location>
        <begin position="717"/>
        <end position="736"/>
    </location>
</feature>
<organism evidence="4 5">
    <name type="scientific">Pseudomonas guineae</name>
    <dbReference type="NCBI Taxonomy" id="425504"/>
    <lineage>
        <taxon>Bacteria</taxon>
        <taxon>Pseudomonadati</taxon>
        <taxon>Pseudomonadota</taxon>
        <taxon>Gammaproteobacteria</taxon>
        <taxon>Pseudomonadales</taxon>
        <taxon>Pseudomonadaceae</taxon>
        <taxon>Pseudomonas</taxon>
    </lineage>
</organism>
<dbReference type="AlphaFoldDB" id="A0A1I3FXP2"/>
<evidence type="ECO:0000313" key="5">
    <source>
        <dbReference type="Proteomes" id="UP000243606"/>
    </source>
</evidence>
<dbReference type="InterPro" id="IPR046864">
    <property type="entry name" value="VasX_N"/>
</dbReference>
<feature type="transmembrane region" description="Helical" evidence="2">
    <location>
        <begin position="865"/>
        <end position="886"/>
    </location>
</feature>
<dbReference type="STRING" id="425504.SAMN05216206_1685"/>
<sequence>MTDSNRQAAKDSLRATFPNSSAVSTGQCPMQQGEVAIFPVRYAIDESPKKAGQPGPNSLPAGWQGLSEMPRLHTRTYTLRQLRDGWVYVFDRTAKTFHEYRLIGCQFTRIKWADKQLNQDTRTGSGETKPYLLYPKTSSLLIAYSVAQWTWRTCERMRSTPKLQSQWMRELDLPRYCQSLKAPHTAPLSRLAELVADIDPGAASARASFTSSILPTLAQAEGQECKPIIGSDQIIGSVPDKDTALMLALQDPLAAVDDLAMQLTGRHIEQHLFEKEHHHRLEVAGNIEMFAGLPLDPFNESDWPRGALKDEAKRQVFIRDAQKYLDSYMALVKPSFPVFDPAVSAARSTALGMEGRDLDKKYGAGTATKLEKKAQLWISRAPLRDQVKYQEALDYRRDRHRELVVLMRHIDSARNDLIPWLEYIKTDPGKVFLDPCAEQQSALLIRTAQGLFDVFGQTEAGKNWLCQEYAQPKTLLGLALYNFDAELAHTLEAIATNFAASGSLDPGLATSAVTRANETYSLLTDDSVRNSKLFQAMSLPARQAYDTLQKVARVVAHDTWQLLVYKLLPALSTKFAPTWKPIAYSLVMVVTHIDTEVVKPYVVYDHGYPAKKQQWDAKFAQLAKKIKGQTRTATFGAKHEKAAANRQLVQLYEGRQLLMANEPNRILAKGEVRVQQRTTLIQQQVEFLHTLGKSELVEQLELKRRNYSAYLGRLKKWMASGLGNGLAALVAALNIWNFKNSMDQARADGHWSQDDLKSLSSAGAQLGNVVMALTLMPRWAAMSKLSVVAYLEGNPVTTKFTQASIQSWAVANAELATMVRSFALRAVGMATLGVIANGVDAWQLHSAAGNASGSDEALALRTKGIAAIAMAGLSFAQLGYGLAGAFGFKAIGLVFASWILWGFFIAGVIYLAATFIANNLKREGLKLWLWRCCWTQDKAPYWANTSQGRQDELKALHEVLMRPTLCAKTVTGNYGASSVCLQIALPADLEGKRVRLHPIMVEEGLLWMPDKQTGYRAGMYGSYIAEGEWVPTSALGNFERKASAFVPYNEGEARVWQVSLPHSKGMDRLELEILYPEDVVSRQDGRGYRFSIELDDIAEGKLQENPFEKSHICEPVDQDSLMLVEKVPENQRVYFNLSVI</sequence>
<keyword evidence="2" id="KW-0472">Membrane</keyword>
<evidence type="ECO:0000256" key="2">
    <source>
        <dbReference type="SAM" id="Phobius"/>
    </source>
</evidence>
<feature type="region of interest" description="Disordered" evidence="1">
    <location>
        <begin position="1"/>
        <end position="27"/>
    </location>
</feature>
<dbReference type="NCBIfam" id="NF041559">
    <property type="entry name" value="BTH_I2691_fam"/>
    <property type="match status" value="1"/>
</dbReference>
<evidence type="ECO:0000256" key="1">
    <source>
        <dbReference type="SAM" id="MobiDB-lite"/>
    </source>
</evidence>
<dbReference type="Proteomes" id="UP000243606">
    <property type="component" value="Unassembled WGS sequence"/>
</dbReference>
<reference evidence="5" key="1">
    <citation type="submission" date="2016-10" db="EMBL/GenBank/DDBJ databases">
        <authorList>
            <person name="Varghese N."/>
            <person name="Submissions S."/>
        </authorList>
    </citation>
    <scope>NUCLEOTIDE SEQUENCE [LARGE SCALE GENOMIC DNA]</scope>
    <source>
        <strain evidence="5">LMG 24016</strain>
    </source>
</reference>
<proteinExistence type="predicted"/>